<protein>
    <submittedName>
        <fullName evidence="4">NAD-dependent epimerase/dehydratase family protein</fullName>
    </submittedName>
</protein>
<dbReference type="InterPro" id="IPR001509">
    <property type="entry name" value="Epimerase_deHydtase"/>
</dbReference>
<accession>A0ABR7Z9W8</accession>
<dbReference type="RefSeq" id="WP_190427260.1">
    <property type="nucleotide sequence ID" value="NZ_JAAOCA010000067.1"/>
</dbReference>
<evidence type="ECO:0000256" key="1">
    <source>
        <dbReference type="ARBA" id="ARBA00005125"/>
    </source>
</evidence>
<organism evidence="4 5">
    <name type="scientific">Pseudomonas typographi</name>
    <dbReference type="NCBI Taxonomy" id="2715964"/>
    <lineage>
        <taxon>Bacteria</taxon>
        <taxon>Pseudomonadati</taxon>
        <taxon>Pseudomonadota</taxon>
        <taxon>Gammaproteobacteria</taxon>
        <taxon>Pseudomonadales</taxon>
        <taxon>Pseudomonadaceae</taxon>
        <taxon>Pseudomonas</taxon>
    </lineage>
</organism>
<evidence type="ECO:0000313" key="4">
    <source>
        <dbReference type="EMBL" id="MBD1602359.1"/>
    </source>
</evidence>
<comment type="similarity">
    <text evidence="2">Belongs to the NAD(P)-dependent epimerase/dehydratase family.</text>
</comment>
<comment type="pathway">
    <text evidence="1">Bacterial outer membrane biogenesis; LPS O-antigen biosynthesis.</text>
</comment>
<sequence>MREDRSTILVTGANGFIGSALIAYLRKSHHWNVIPCVRPGSEGKGVASYDLLDINSVPPLNGVDVVVHTAARVHMRPERNADPLSAFRAANVEGTLGLAKAAAKAGVRRFVFLSSIKVNGESTIDGRPFTPDNEPAPQDPYGISKFEAERELQALANASGMELVIIRPPLVYGPGAGGNIARITKAIRWMLPMPFRNVQNRRSIVDVRNLTDFIDVCASHKLAAGEVFLVGDATAYSTPELIKAVALTIKRKPILINMPLFLIKLISRKRSAVMTRLIGNLEVTITKNQMLLGWEPKYSIKKPYHRGKAIASNGK</sequence>
<keyword evidence="5" id="KW-1185">Reference proteome</keyword>
<evidence type="ECO:0000256" key="2">
    <source>
        <dbReference type="ARBA" id="ARBA00007637"/>
    </source>
</evidence>
<dbReference type="InterPro" id="IPR036291">
    <property type="entry name" value="NAD(P)-bd_dom_sf"/>
</dbReference>
<comment type="caution">
    <text evidence="4">The sequence shown here is derived from an EMBL/GenBank/DDBJ whole genome shotgun (WGS) entry which is preliminary data.</text>
</comment>
<evidence type="ECO:0000259" key="3">
    <source>
        <dbReference type="Pfam" id="PF01370"/>
    </source>
</evidence>
<dbReference type="Pfam" id="PF01370">
    <property type="entry name" value="Epimerase"/>
    <property type="match status" value="1"/>
</dbReference>
<dbReference type="EMBL" id="JAAOCA010000067">
    <property type="protein sequence ID" value="MBD1602359.1"/>
    <property type="molecule type" value="Genomic_DNA"/>
</dbReference>
<dbReference type="PANTHER" id="PTHR43000">
    <property type="entry name" value="DTDP-D-GLUCOSE 4,6-DEHYDRATASE-RELATED"/>
    <property type="match status" value="1"/>
</dbReference>
<dbReference type="Proteomes" id="UP000805841">
    <property type="component" value="Unassembled WGS sequence"/>
</dbReference>
<evidence type="ECO:0000313" key="5">
    <source>
        <dbReference type="Proteomes" id="UP000805841"/>
    </source>
</evidence>
<dbReference type="SUPFAM" id="SSF51735">
    <property type="entry name" value="NAD(P)-binding Rossmann-fold domains"/>
    <property type="match status" value="1"/>
</dbReference>
<reference evidence="4 5" key="1">
    <citation type="journal article" date="2020" name="Insects">
        <title>Bacteria Belonging to Pseudomonas typographi sp. nov. from the Bark Beetle Ips typographus Have Genomic Potential to Aid in the Host Ecology.</title>
        <authorList>
            <person name="Peral-Aranega E."/>
            <person name="Saati-Santamaria Z."/>
            <person name="Kolarik M."/>
            <person name="Rivas R."/>
            <person name="Garcia-Fraile P."/>
        </authorList>
    </citation>
    <scope>NUCLEOTIDE SEQUENCE [LARGE SCALE GENOMIC DNA]</scope>
    <source>
        <strain evidence="4 5">CA3A</strain>
    </source>
</reference>
<gene>
    <name evidence="4" type="ORF">HAQ05_27130</name>
</gene>
<name>A0ABR7Z9W8_9PSED</name>
<feature type="domain" description="NAD-dependent epimerase/dehydratase" evidence="3">
    <location>
        <begin position="8"/>
        <end position="231"/>
    </location>
</feature>
<proteinExistence type="inferred from homology"/>
<dbReference type="Gene3D" id="3.40.50.720">
    <property type="entry name" value="NAD(P)-binding Rossmann-like Domain"/>
    <property type="match status" value="1"/>
</dbReference>